<name>A0A4P7W136_9BACT</name>
<dbReference type="AlphaFoldDB" id="A0A4P7W136"/>
<evidence type="ECO:0000256" key="3">
    <source>
        <dbReference type="ARBA" id="ARBA00023002"/>
    </source>
</evidence>
<evidence type="ECO:0000256" key="2">
    <source>
        <dbReference type="ARBA" id="ARBA00022490"/>
    </source>
</evidence>
<dbReference type="Proteomes" id="UP000297149">
    <property type="component" value="Chromosome"/>
</dbReference>
<accession>A0A4P7W136</accession>
<evidence type="ECO:0000313" key="7">
    <source>
        <dbReference type="EMBL" id="QCD41487.1"/>
    </source>
</evidence>
<dbReference type="GO" id="GO:0033711">
    <property type="term" value="F:4-phosphoerythronate dehydrogenase activity"/>
    <property type="evidence" value="ECO:0007669"/>
    <property type="project" value="InterPro"/>
</dbReference>
<sequence length="362" mass="39808">MCGVSGRPFFQADRHAARIYHCDITVGSLSRNLHMGYADHHTLINYEKYNHAPDCCRPQHPLYKRRACRNRHSHLSAGDAITPDVMHDADILLTRTRTKCNSALLDASPCTFIGTATIGTDHIDLDYCRSKGIEVANAPGCNAPAVGQYVLAAIARNLKPGETFADKTLGIIGAGNVGSLVGRWARATGMKVLLNDPPKEEQGDDGNCYVSLDEIAEKCDVITIHTPLTTGAKHPTFHLVGKEFLSGLVRRPLLINSARGPVTDTVALKQAYTDGLVSALAIDCWRRTRHRYGIACDGRHSHSTYRGIFRGRKNPRDINGARCPRPASKESLRHGDYSRGAEIKSALRTERARIRKHGCSRL</sequence>
<keyword evidence="8" id="KW-1185">Reference proteome</keyword>
<dbReference type="Pfam" id="PF02826">
    <property type="entry name" value="2-Hacid_dh_C"/>
    <property type="match status" value="1"/>
</dbReference>
<keyword evidence="2" id="KW-0963">Cytoplasm</keyword>
<dbReference type="InterPro" id="IPR036291">
    <property type="entry name" value="NAD(P)-bd_dom_sf"/>
</dbReference>
<evidence type="ECO:0000313" key="8">
    <source>
        <dbReference type="Proteomes" id="UP000297149"/>
    </source>
</evidence>
<dbReference type="InterPro" id="IPR020921">
    <property type="entry name" value="Erythronate-4-P_DHase"/>
</dbReference>
<dbReference type="GO" id="GO:0051287">
    <property type="term" value="F:NAD binding"/>
    <property type="evidence" value="ECO:0007669"/>
    <property type="project" value="InterPro"/>
</dbReference>
<comment type="similarity">
    <text evidence="1">Belongs to the D-isomer specific 2-hydroxyacid dehydrogenase family.</text>
</comment>
<dbReference type="GO" id="GO:0008615">
    <property type="term" value="P:pyridoxine biosynthetic process"/>
    <property type="evidence" value="ECO:0007669"/>
    <property type="project" value="UniProtKB-KW"/>
</dbReference>
<dbReference type="KEGG" id="ddb:E7747_03725"/>
<dbReference type="InterPro" id="IPR006140">
    <property type="entry name" value="D-isomer_DH_NAD-bd"/>
</dbReference>
<dbReference type="Gene3D" id="3.40.50.720">
    <property type="entry name" value="NAD(P)-binding Rossmann-like Domain"/>
    <property type="match status" value="2"/>
</dbReference>
<dbReference type="PANTHER" id="PTHR43761:SF1">
    <property type="entry name" value="D-ISOMER SPECIFIC 2-HYDROXYACID DEHYDROGENASE CATALYTIC DOMAIN-CONTAINING PROTEIN-RELATED"/>
    <property type="match status" value="1"/>
</dbReference>
<dbReference type="EMBL" id="CP039396">
    <property type="protein sequence ID" value="QCD41487.1"/>
    <property type="molecule type" value="Genomic_DNA"/>
</dbReference>
<keyword evidence="3" id="KW-0560">Oxidoreductase</keyword>
<dbReference type="InterPro" id="IPR050418">
    <property type="entry name" value="D-iso_2-hydroxyacid_DH_PdxB"/>
</dbReference>
<evidence type="ECO:0000259" key="6">
    <source>
        <dbReference type="Pfam" id="PF02826"/>
    </source>
</evidence>
<evidence type="ECO:0000256" key="5">
    <source>
        <dbReference type="ARBA" id="ARBA00023096"/>
    </source>
</evidence>
<dbReference type="GO" id="GO:0005737">
    <property type="term" value="C:cytoplasm"/>
    <property type="evidence" value="ECO:0007669"/>
    <property type="project" value="InterPro"/>
</dbReference>
<dbReference type="SUPFAM" id="SSF52283">
    <property type="entry name" value="Formate/glycerate dehydrogenase catalytic domain-like"/>
    <property type="match status" value="1"/>
</dbReference>
<organism evidence="7 8">
    <name type="scientific">Duncaniella dubosii</name>
    <dbReference type="NCBI Taxonomy" id="2518971"/>
    <lineage>
        <taxon>Bacteria</taxon>
        <taxon>Pseudomonadati</taxon>
        <taxon>Bacteroidota</taxon>
        <taxon>Bacteroidia</taxon>
        <taxon>Bacteroidales</taxon>
        <taxon>Muribaculaceae</taxon>
        <taxon>Duncaniella</taxon>
    </lineage>
</organism>
<dbReference type="SUPFAM" id="SSF51735">
    <property type="entry name" value="NAD(P)-binding Rossmann-fold domains"/>
    <property type="match status" value="1"/>
</dbReference>
<evidence type="ECO:0000256" key="4">
    <source>
        <dbReference type="ARBA" id="ARBA00023027"/>
    </source>
</evidence>
<proteinExistence type="inferred from homology"/>
<gene>
    <name evidence="7" type="ORF">E7747_03725</name>
</gene>
<dbReference type="PANTHER" id="PTHR43761">
    <property type="entry name" value="D-ISOMER SPECIFIC 2-HYDROXYACID DEHYDROGENASE FAMILY PROTEIN (AFU_ORTHOLOGUE AFUA_1G13630)"/>
    <property type="match status" value="1"/>
</dbReference>
<keyword evidence="4" id="KW-0520">NAD</keyword>
<evidence type="ECO:0000256" key="1">
    <source>
        <dbReference type="ARBA" id="ARBA00005854"/>
    </source>
</evidence>
<protein>
    <submittedName>
        <fullName evidence="7">4-phosphoerythronate dehydrogenase</fullName>
    </submittedName>
</protein>
<dbReference type="CDD" id="cd12158">
    <property type="entry name" value="ErythrP_dh"/>
    <property type="match status" value="1"/>
</dbReference>
<keyword evidence="5" id="KW-0664">Pyridoxine biosynthesis</keyword>
<reference evidence="8" key="1">
    <citation type="submission" date="2019-02" db="EMBL/GenBank/DDBJ databases">
        <title>Isolation and identification of novel species under the genus Muribaculum.</title>
        <authorList>
            <person name="Miyake S."/>
            <person name="Ding Y."/>
            <person name="Low A."/>
            <person name="Soh M."/>
            <person name="Seedorf H."/>
        </authorList>
    </citation>
    <scope>NUCLEOTIDE SEQUENCE [LARGE SCALE GENOMIC DNA]</scope>
    <source>
        <strain evidence="8">H5</strain>
    </source>
</reference>
<feature type="domain" description="D-isomer specific 2-hydroxyacid dehydrogenase NAD-binding" evidence="6">
    <location>
        <begin position="156"/>
        <end position="287"/>
    </location>
</feature>